<dbReference type="InterPro" id="IPR033870">
    <property type="entry name" value="FatB"/>
</dbReference>
<dbReference type="InterPro" id="IPR051313">
    <property type="entry name" value="Bact_iron-sidero_bind"/>
</dbReference>
<dbReference type="PROSITE" id="PS50983">
    <property type="entry name" value="FE_B12_PBP"/>
    <property type="match status" value="1"/>
</dbReference>
<evidence type="ECO:0000313" key="8">
    <source>
        <dbReference type="EMBL" id="MEM6248787.1"/>
    </source>
</evidence>
<evidence type="ECO:0000313" key="9">
    <source>
        <dbReference type="Proteomes" id="UP001489333"/>
    </source>
</evidence>
<name>A0ABU9UR86_9GAMM</name>
<dbReference type="SUPFAM" id="SSF53807">
    <property type="entry name" value="Helical backbone' metal receptor"/>
    <property type="match status" value="1"/>
</dbReference>
<dbReference type="CDD" id="cd01140">
    <property type="entry name" value="FatB"/>
    <property type="match status" value="1"/>
</dbReference>
<dbReference type="PROSITE" id="PS51257">
    <property type="entry name" value="PROKAR_LIPOPROTEIN"/>
    <property type="match status" value="1"/>
</dbReference>
<dbReference type="EMBL" id="JBCHKU010000010">
    <property type="protein sequence ID" value="MEM6248787.1"/>
    <property type="molecule type" value="Genomic_DNA"/>
</dbReference>
<dbReference type="PANTHER" id="PTHR30532">
    <property type="entry name" value="IRON III DICITRATE-BINDING PERIPLASMIC PROTEIN"/>
    <property type="match status" value="1"/>
</dbReference>
<dbReference type="InterPro" id="IPR002491">
    <property type="entry name" value="ABC_transptr_periplasmic_BD"/>
</dbReference>
<evidence type="ECO:0000256" key="5">
    <source>
        <dbReference type="ARBA" id="ARBA00022729"/>
    </source>
</evidence>
<dbReference type="Pfam" id="PF01497">
    <property type="entry name" value="Peripla_BP_2"/>
    <property type="match status" value="1"/>
</dbReference>
<keyword evidence="4" id="KW-0406">Ion transport</keyword>
<evidence type="ECO:0000259" key="7">
    <source>
        <dbReference type="PROSITE" id="PS50983"/>
    </source>
</evidence>
<evidence type="ECO:0000256" key="3">
    <source>
        <dbReference type="ARBA" id="ARBA00022448"/>
    </source>
</evidence>
<keyword evidence="5 6" id="KW-0732">Signal</keyword>
<feature type="chain" id="PRO_5045963483" evidence="6">
    <location>
        <begin position="25"/>
        <end position="339"/>
    </location>
</feature>
<feature type="domain" description="Fe/B12 periplasmic-binding" evidence="7">
    <location>
        <begin position="67"/>
        <end position="334"/>
    </location>
</feature>
<dbReference type="Proteomes" id="UP001489333">
    <property type="component" value="Unassembled WGS sequence"/>
</dbReference>
<comment type="subcellular location">
    <subcellularLocation>
        <location evidence="1">Cell envelope</location>
    </subcellularLocation>
</comment>
<comment type="caution">
    <text evidence="8">The sequence shown here is derived from an EMBL/GenBank/DDBJ whole genome shotgun (WGS) entry which is preliminary data.</text>
</comment>
<feature type="signal peptide" evidence="6">
    <location>
        <begin position="1"/>
        <end position="24"/>
    </location>
</feature>
<dbReference type="PANTHER" id="PTHR30532:SF28">
    <property type="entry name" value="PETROBACTIN-BINDING PROTEIN YCLQ"/>
    <property type="match status" value="1"/>
</dbReference>
<gene>
    <name evidence="8" type="ORF">AAGS29_09265</name>
</gene>
<evidence type="ECO:0000256" key="4">
    <source>
        <dbReference type="ARBA" id="ARBA00022496"/>
    </source>
</evidence>
<evidence type="ECO:0000256" key="2">
    <source>
        <dbReference type="ARBA" id="ARBA00008814"/>
    </source>
</evidence>
<organism evidence="8 9">
    <name type="scientific">Shewanella vaxholmensis</name>
    <dbReference type="NCBI Taxonomy" id="3063535"/>
    <lineage>
        <taxon>Bacteria</taxon>
        <taxon>Pseudomonadati</taxon>
        <taxon>Pseudomonadota</taxon>
        <taxon>Gammaproteobacteria</taxon>
        <taxon>Alteromonadales</taxon>
        <taxon>Shewanellaceae</taxon>
        <taxon>Shewanella</taxon>
    </lineage>
</organism>
<keyword evidence="4" id="KW-0410">Iron transport</keyword>
<evidence type="ECO:0000256" key="6">
    <source>
        <dbReference type="SAM" id="SignalP"/>
    </source>
</evidence>
<keyword evidence="4" id="KW-0408">Iron</keyword>
<dbReference type="RefSeq" id="WP_012089960.1">
    <property type="nucleotide sequence ID" value="NZ_JAUOEV010000018.1"/>
</dbReference>
<proteinExistence type="inferred from homology"/>
<evidence type="ECO:0000256" key="1">
    <source>
        <dbReference type="ARBA" id="ARBA00004196"/>
    </source>
</evidence>
<sequence>MTSKCKSGTKVMAILLFSSAFLLACDNKSEPVQQTILATSDTSESNFTPVEITHKLGTTVITKRPVRVAALDMNEVDYLEQLDIPIIGMPKDFVPYYLQDYSNNNDIVDLGAIVQPNMERIYALKPDLVLMSSIQATHYQALSNLAPTIHLDIDYQDSNSDYFDIVKQHLLVLGKVFDKQTLAKHKVDELESKIEAARMVIQDRPEKALVVLHNNGAFRFLGIRSRYGFIYSGLGVKPASLSEQMGLHGQPVSSEFILENNPDIIYVVDRTAVMERSPVLDKQSIDNPLLRETNAWKTGNIIFVDPEAWYITGAGITSLNIIIDDVLKGYVKEPLAVSR</sequence>
<accession>A0ABU9UR86</accession>
<protein>
    <submittedName>
        <fullName evidence="8">Siderophore ABC transporter substrate-binding protein</fullName>
    </submittedName>
</protein>
<reference evidence="8 9" key="1">
    <citation type="submission" date="2024-04" db="EMBL/GenBank/DDBJ databases">
        <title>Novel Shewanella species isolated from Baltic Sea sediments.</title>
        <authorList>
            <person name="Martin-Rodriguez A.J."/>
            <person name="Fernandez-Juarez V."/>
            <person name="Valeriano V.D."/>
            <person name="Mihindukulasooriya I."/>
            <person name="Ceresnova L."/>
            <person name="Joffre E."/>
            <person name="Jensie-Markopoulos S."/>
            <person name="Moore E.R.B."/>
            <person name="Sjoling A."/>
        </authorList>
    </citation>
    <scope>NUCLEOTIDE SEQUENCE [LARGE SCALE GENOMIC DNA]</scope>
    <source>
        <strain evidence="8 9">VAX-SP0-0CM-1</strain>
    </source>
</reference>
<comment type="similarity">
    <text evidence="2">Belongs to the bacterial solute-binding protein 8 family.</text>
</comment>
<keyword evidence="9" id="KW-1185">Reference proteome</keyword>
<keyword evidence="3" id="KW-0813">Transport</keyword>
<dbReference type="Gene3D" id="3.40.50.1980">
    <property type="entry name" value="Nitrogenase molybdenum iron protein domain"/>
    <property type="match status" value="2"/>
</dbReference>